<evidence type="ECO:0000313" key="8">
    <source>
        <dbReference type="Proteomes" id="UP001597511"/>
    </source>
</evidence>
<sequence length="761" mass="85225">MKNKWSKTLWVASAATVTVLLNACGGTAKTAATDTNYTQYVNPYIGSEGHGHVFVGANVPYGVVQLGPVNIMQTWDKFNGWDWCSGYNYISKEILGFAHTHLSGTGISDLNDILVLPANGTPALTPMKFENEASGYGSTFKKENEKVAPGYYSVYLDKYKVQAQLTATERAGFHEYKFDKTDSAHILVDLAYAMGWDKPVETAFNVVNDSTILGYRFSKGWAPDQRVFFAIKLAQPATNIQLFDSTAALTGKNVTGRQLKALLFVDAVKQPTIKMKVGISPTSSEKALANLDAEISHWNFDQIKQDAGKKWNDQLGTIQFDADKETKTIFYTSLYHTMFVPSLFNDHDRGYMGTDKKIYPDPGFDNYTLFSLWDTYRGLHPLMTLVQPQRVNDIIRSFLKIYEQQGKLPVWHLNGNETNTMVGYPAIPVIVDAYLKGFRDYDVNLAYEAIKQSAMQQTDGIQFIQKLQYIPADSVRESVAKAQEYALSDWAIAAMAKDLGKQEDADYFTKRAKLYELYFDKSTGHFRGRMGNDSWRTPFNPLEAKHRDNDYCEGNAWQYTWLVPQDVHGLKQLFGGDQGFLQKLDTFFTTHAQLGAEASPDISGMIGQYAHGNEPNHHIPYLYAYGGQPWKTADIVRQVADTFYTTKPDGLCGNEDAGQMSAWYVLSAMGFYPVNPAQGIFIFGSPLMNKAVLQVGNKKTFNIDVVNQAKENKYIQSIKLNGKDYTKSYISFKDIAAGGNLQITMGNKPSDSFGVKPEDRP</sequence>
<dbReference type="EMBL" id="JBHUOZ010000001">
    <property type="protein sequence ID" value="MFD2919274.1"/>
    <property type="molecule type" value="Genomic_DNA"/>
</dbReference>
<dbReference type="SUPFAM" id="SSF48208">
    <property type="entry name" value="Six-hairpin glycosidases"/>
    <property type="match status" value="1"/>
</dbReference>
<dbReference type="Gene3D" id="3.30.2080.10">
    <property type="entry name" value="GH92 mannosidase domain"/>
    <property type="match status" value="1"/>
</dbReference>
<comment type="cofactor">
    <cofactor evidence="1">
        <name>Ca(2+)</name>
        <dbReference type="ChEBI" id="CHEBI:29108"/>
    </cofactor>
</comment>
<dbReference type="InterPro" id="IPR012939">
    <property type="entry name" value="Glyco_hydro_92"/>
</dbReference>
<comment type="caution">
    <text evidence="7">The sequence shown here is derived from an EMBL/GenBank/DDBJ whole genome shotgun (WGS) entry which is preliminary data.</text>
</comment>
<evidence type="ECO:0000313" key="7">
    <source>
        <dbReference type="EMBL" id="MFD2919274.1"/>
    </source>
</evidence>
<gene>
    <name evidence="7" type="ORF">ACFS6H_06080</name>
</gene>
<feature type="domain" description="Glycosyl hydrolase family 92 N-terminal" evidence="6">
    <location>
        <begin position="40"/>
        <end position="280"/>
    </location>
</feature>
<evidence type="ECO:0000256" key="2">
    <source>
        <dbReference type="ARBA" id="ARBA00011245"/>
    </source>
</evidence>
<dbReference type="Gene3D" id="1.20.1050.60">
    <property type="entry name" value="alpha-1,2-mannosidase"/>
    <property type="match status" value="1"/>
</dbReference>
<dbReference type="NCBIfam" id="TIGR01180">
    <property type="entry name" value="aman2_put"/>
    <property type="match status" value="1"/>
</dbReference>
<dbReference type="Gene3D" id="2.70.98.10">
    <property type="match status" value="1"/>
</dbReference>
<dbReference type="InterPro" id="IPR005887">
    <property type="entry name" value="GH92_a_mannosidase_put"/>
</dbReference>
<dbReference type="Pfam" id="PF17678">
    <property type="entry name" value="Glyco_hydro_92N"/>
    <property type="match status" value="1"/>
</dbReference>
<organism evidence="7 8">
    <name type="scientific">Terrimonas rubra</name>
    <dbReference type="NCBI Taxonomy" id="1035890"/>
    <lineage>
        <taxon>Bacteria</taxon>
        <taxon>Pseudomonadati</taxon>
        <taxon>Bacteroidota</taxon>
        <taxon>Chitinophagia</taxon>
        <taxon>Chitinophagales</taxon>
        <taxon>Chitinophagaceae</taxon>
        <taxon>Terrimonas</taxon>
    </lineage>
</organism>
<dbReference type="GO" id="GO:0016787">
    <property type="term" value="F:hydrolase activity"/>
    <property type="evidence" value="ECO:0007669"/>
    <property type="project" value="UniProtKB-KW"/>
</dbReference>
<accession>A0ABW6A1U6</accession>
<evidence type="ECO:0000256" key="1">
    <source>
        <dbReference type="ARBA" id="ARBA00001913"/>
    </source>
</evidence>
<protein>
    <submittedName>
        <fullName evidence="7">GH92 family glycosyl hydrolase</fullName>
    </submittedName>
</protein>
<feature type="signal peptide" evidence="4">
    <location>
        <begin position="1"/>
        <end position="23"/>
    </location>
</feature>
<dbReference type="PANTHER" id="PTHR12143:SF39">
    <property type="entry name" value="SECRETED PROTEIN"/>
    <property type="match status" value="1"/>
</dbReference>
<proteinExistence type="predicted"/>
<evidence type="ECO:0000256" key="4">
    <source>
        <dbReference type="SAM" id="SignalP"/>
    </source>
</evidence>
<dbReference type="Gene3D" id="1.20.1610.10">
    <property type="entry name" value="alpha-1,2-mannosidases domains"/>
    <property type="match status" value="1"/>
</dbReference>
<dbReference type="PANTHER" id="PTHR12143">
    <property type="entry name" value="PEPTIDE N-GLYCANASE PNGASE -RELATED"/>
    <property type="match status" value="1"/>
</dbReference>
<keyword evidence="4" id="KW-0732">Signal</keyword>
<dbReference type="Proteomes" id="UP001597511">
    <property type="component" value="Unassembled WGS sequence"/>
</dbReference>
<keyword evidence="3" id="KW-0106">Calcium</keyword>
<dbReference type="InterPro" id="IPR050883">
    <property type="entry name" value="PNGase"/>
</dbReference>
<dbReference type="RefSeq" id="WP_386096300.1">
    <property type="nucleotide sequence ID" value="NZ_JBHUOZ010000001.1"/>
</dbReference>
<comment type="subunit">
    <text evidence="2">Monomer.</text>
</comment>
<dbReference type="InterPro" id="IPR014718">
    <property type="entry name" value="GH-type_carb-bd"/>
</dbReference>
<dbReference type="Pfam" id="PF07971">
    <property type="entry name" value="Glyco_hydro_92"/>
    <property type="match status" value="1"/>
</dbReference>
<evidence type="ECO:0000259" key="6">
    <source>
        <dbReference type="Pfam" id="PF17678"/>
    </source>
</evidence>
<dbReference type="InterPro" id="IPR008928">
    <property type="entry name" value="6-hairpin_glycosidase_sf"/>
</dbReference>
<keyword evidence="8" id="KW-1185">Reference proteome</keyword>
<feature type="domain" description="Glycosyl hydrolase family 92" evidence="5">
    <location>
        <begin position="286"/>
        <end position="747"/>
    </location>
</feature>
<reference evidence="8" key="1">
    <citation type="journal article" date="2019" name="Int. J. Syst. Evol. Microbiol.">
        <title>The Global Catalogue of Microorganisms (GCM) 10K type strain sequencing project: providing services to taxonomists for standard genome sequencing and annotation.</title>
        <authorList>
            <consortium name="The Broad Institute Genomics Platform"/>
            <consortium name="The Broad Institute Genome Sequencing Center for Infectious Disease"/>
            <person name="Wu L."/>
            <person name="Ma J."/>
        </authorList>
    </citation>
    <scope>NUCLEOTIDE SEQUENCE [LARGE SCALE GENOMIC DNA]</scope>
    <source>
        <strain evidence="8">KCTC 23299</strain>
    </source>
</reference>
<keyword evidence="7" id="KW-0378">Hydrolase</keyword>
<feature type="chain" id="PRO_5045183429" evidence="4">
    <location>
        <begin position="24"/>
        <end position="761"/>
    </location>
</feature>
<evidence type="ECO:0000256" key="3">
    <source>
        <dbReference type="ARBA" id="ARBA00022837"/>
    </source>
</evidence>
<name>A0ABW6A1U6_9BACT</name>
<evidence type="ECO:0000259" key="5">
    <source>
        <dbReference type="Pfam" id="PF07971"/>
    </source>
</evidence>
<dbReference type="InterPro" id="IPR041371">
    <property type="entry name" value="GH92_N"/>
</dbReference>